<reference evidence="1 2" key="1">
    <citation type="submission" date="2023-01" db="EMBL/GenBank/DDBJ databases">
        <title>Sporosarcina sp. nov., isolated from Korean tranditional fermented seafood 'Jeotgal'.</title>
        <authorList>
            <person name="Yang A.-I."/>
        </authorList>
    </citation>
    <scope>NUCLEOTIDE SEQUENCE [LARGE SCALE GENOMIC DNA]</scope>
    <source>
        <strain evidence="1 2">B2O-1</strain>
    </source>
</reference>
<organism evidence="1 2">
    <name type="scientific">Sporosarcina jeotgali</name>
    <dbReference type="NCBI Taxonomy" id="3020056"/>
    <lineage>
        <taxon>Bacteria</taxon>
        <taxon>Bacillati</taxon>
        <taxon>Bacillota</taxon>
        <taxon>Bacilli</taxon>
        <taxon>Bacillales</taxon>
        <taxon>Caryophanaceae</taxon>
        <taxon>Sporosarcina</taxon>
    </lineage>
</organism>
<dbReference type="InterPro" id="IPR019615">
    <property type="entry name" value="DUF2487"/>
</dbReference>
<keyword evidence="2" id="KW-1185">Reference proteome</keyword>
<name>A0ABZ0KYH9_9BACL</name>
<proteinExistence type="predicted"/>
<dbReference type="Proteomes" id="UP001303532">
    <property type="component" value="Chromosome"/>
</dbReference>
<dbReference type="RefSeq" id="WP_323693042.1">
    <property type="nucleotide sequence ID" value="NZ_CP116341.1"/>
</dbReference>
<dbReference type="EMBL" id="CP116341">
    <property type="protein sequence ID" value="WOV85434.1"/>
    <property type="molecule type" value="Genomic_DNA"/>
</dbReference>
<protein>
    <submittedName>
        <fullName evidence="1">DUF2487 family protein</fullName>
    </submittedName>
</protein>
<evidence type="ECO:0000313" key="2">
    <source>
        <dbReference type="Proteomes" id="UP001303532"/>
    </source>
</evidence>
<accession>A0ABZ0KYH9</accession>
<evidence type="ECO:0000313" key="1">
    <source>
        <dbReference type="EMBL" id="WOV85434.1"/>
    </source>
</evidence>
<gene>
    <name evidence="1" type="ORF">PGH26_05715</name>
</gene>
<dbReference type="Pfam" id="PF10673">
    <property type="entry name" value="DUF2487"/>
    <property type="match status" value="1"/>
</dbReference>
<sequence>MNWNASDMNLFLQQKEYIDTLVVPLLKVETVEERMKASASSTDFLMNLADYLELQFKGRIMVAPPFAYTPSMELQQFGEVLSDDLSKSSFKHIFYMTTDSQWTSIEMPGKVLWLPAIPIENMDDRLKQSILEDQLKQLLPQLTEEWIK</sequence>